<reference evidence="3" key="1">
    <citation type="journal article" date="2020" name="bioRxiv">
        <title>A rank-normalized archaeal taxonomy based on genome phylogeny resolves widespread incomplete and uneven classifications.</title>
        <authorList>
            <person name="Rinke C."/>
            <person name="Chuvochina M."/>
            <person name="Mussig A.J."/>
            <person name="Chaumeil P.-A."/>
            <person name="Waite D.W."/>
            <person name="Whitman W.B."/>
            <person name="Parks D.H."/>
            <person name="Hugenholtz P."/>
        </authorList>
    </citation>
    <scope>NUCLEOTIDE SEQUENCE [LARGE SCALE GENOMIC DNA]</scope>
</reference>
<keyword evidence="1" id="KW-0812">Transmembrane</keyword>
<dbReference type="Proteomes" id="UP000538031">
    <property type="component" value="Unassembled WGS sequence"/>
</dbReference>
<comment type="caution">
    <text evidence="2">The sequence shown here is derived from an EMBL/GenBank/DDBJ whole genome shotgun (WGS) entry which is preliminary data.</text>
</comment>
<evidence type="ECO:0000256" key="1">
    <source>
        <dbReference type="SAM" id="Phobius"/>
    </source>
</evidence>
<proteinExistence type="predicted"/>
<keyword evidence="1" id="KW-1133">Transmembrane helix</keyword>
<dbReference type="EMBL" id="DUHT01000088">
    <property type="protein sequence ID" value="HIH65516.1"/>
    <property type="molecule type" value="Genomic_DNA"/>
</dbReference>
<evidence type="ECO:0000313" key="2">
    <source>
        <dbReference type="EMBL" id="HIH65516.1"/>
    </source>
</evidence>
<feature type="transmembrane region" description="Helical" evidence="1">
    <location>
        <begin position="63"/>
        <end position="84"/>
    </location>
</feature>
<dbReference type="AlphaFoldDB" id="A0A7J4MY07"/>
<evidence type="ECO:0000313" key="3">
    <source>
        <dbReference type="Proteomes" id="UP000538031"/>
    </source>
</evidence>
<gene>
    <name evidence="2" type="ORF">HA285_08005</name>
</gene>
<protein>
    <submittedName>
        <fullName evidence="2">Uncharacterized protein</fullName>
    </submittedName>
</protein>
<name>A0A7J4MY07_METTF</name>
<keyword evidence="1" id="KW-0472">Membrane</keyword>
<feature type="transmembrane region" description="Helical" evidence="1">
    <location>
        <begin position="38"/>
        <end position="57"/>
    </location>
</feature>
<organism evidence="2 3">
    <name type="scientific">Methanothermobacter thermautotrophicus</name>
    <name type="common">Methanobacterium thermoformicicum</name>
    <dbReference type="NCBI Taxonomy" id="145262"/>
    <lineage>
        <taxon>Archaea</taxon>
        <taxon>Methanobacteriati</taxon>
        <taxon>Methanobacteriota</taxon>
        <taxon>Methanomada group</taxon>
        <taxon>Methanobacteria</taxon>
        <taxon>Methanobacteriales</taxon>
        <taxon>Methanobacteriaceae</taxon>
        <taxon>Methanothermobacter</taxon>
    </lineage>
</organism>
<feature type="transmembrane region" description="Helical" evidence="1">
    <location>
        <begin position="12"/>
        <end position="31"/>
    </location>
</feature>
<sequence>MDITVTTRAYYLSPAYLLIIVVSVGFIYQLIRNQEYKNTLLSSTIIGIIITLLLVPLDNLMYFFFHMGKFVALVILGGFLAVGFKKLRIMNETENFYAFLEDESEGHRKWWSSESPRSQAIAICSASLLGIVLIISTVCLLNPAESSVLLGLNFDPSNGFVNAGYTDNGEMIVFVANNTTQCILNGSSEVNATVRISSSDLGIYNQEIPLDTRNRFIYKLEIPKNVSIIKITLNATKSGKKNRSIKFFIKKQ</sequence>
<feature type="transmembrane region" description="Helical" evidence="1">
    <location>
        <begin position="120"/>
        <end position="144"/>
    </location>
</feature>
<accession>A0A7J4MY07</accession>